<comment type="caution">
    <text evidence="1">The sequence shown here is derived from an EMBL/GenBank/DDBJ whole genome shotgun (WGS) entry which is preliminary data.</text>
</comment>
<keyword evidence="2" id="KW-1185">Reference proteome</keyword>
<dbReference type="eggNOG" id="COG4148">
    <property type="taxonomic scope" value="Bacteria"/>
</dbReference>
<dbReference type="AlphaFoldDB" id="S0JLP7"/>
<evidence type="ECO:0000313" key="1">
    <source>
        <dbReference type="EMBL" id="EOT27881.1"/>
    </source>
</evidence>
<evidence type="ECO:0008006" key="3">
    <source>
        <dbReference type="Google" id="ProtNLM"/>
    </source>
</evidence>
<sequence length="161" mass="18891">MEQLIPLNQLDAGFYLISHDDCQQELFQQTAIRRQDIGSVTKNWQLLPFLSLKDNLLLGVKRRMKFKLPFYLMYVELSPQVFARPLEELSALDKIKLQLIRQLLQQKKILLLTHCCDSLAVQEMQWLLPFCQELAQNQQLKILLFSSDQQLTATPYIDKIL</sequence>
<accession>S0JLP7</accession>
<proteinExistence type="predicted"/>
<dbReference type="Gene3D" id="3.40.50.300">
    <property type="entry name" value="P-loop containing nucleotide triphosphate hydrolases"/>
    <property type="match status" value="1"/>
</dbReference>
<dbReference type="InterPro" id="IPR027417">
    <property type="entry name" value="P-loop_NTPase"/>
</dbReference>
<gene>
    <name evidence="1" type="ORF">OMQ_01795</name>
</gene>
<dbReference type="SUPFAM" id="SSF52540">
    <property type="entry name" value="P-loop containing nucleoside triphosphate hydrolases"/>
    <property type="match status" value="1"/>
</dbReference>
<reference evidence="1 2" key="1">
    <citation type="submission" date="2013-03" db="EMBL/GenBank/DDBJ databases">
        <title>The Genome Sequence of Enterococcus saccharolyticus ATCC_43076 (Illumina only assembly).</title>
        <authorList>
            <consortium name="The Broad Institute Genomics Platform"/>
            <consortium name="The Broad Institute Genome Sequencing Center for Infectious Disease"/>
            <person name="Earl A."/>
            <person name="Russ C."/>
            <person name="Gilmore M."/>
            <person name="Surin D."/>
            <person name="Walker B."/>
            <person name="Young S."/>
            <person name="Zeng Q."/>
            <person name="Gargeya S."/>
            <person name="Fitzgerald M."/>
            <person name="Haas B."/>
            <person name="Abouelleil A."/>
            <person name="Allen A.W."/>
            <person name="Alvarado L."/>
            <person name="Arachchi H.M."/>
            <person name="Berlin A.M."/>
            <person name="Chapman S.B."/>
            <person name="Gainer-Dewar J."/>
            <person name="Goldberg J."/>
            <person name="Griggs A."/>
            <person name="Gujja S."/>
            <person name="Hansen M."/>
            <person name="Howarth C."/>
            <person name="Imamovic A."/>
            <person name="Ireland A."/>
            <person name="Larimer J."/>
            <person name="McCowan C."/>
            <person name="Murphy C."/>
            <person name="Pearson M."/>
            <person name="Poon T.W."/>
            <person name="Priest M."/>
            <person name="Roberts A."/>
            <person name="Saif S."/>
            <person name="Shea T."/>
            <person name="Sisk P."/>
            <person name="Sykes S."/>
            <person name="Wortman J."/>
            <person name="Nusbaum C."/>
            <person name="Birren B."/>
        </authorList>
    </citation>
    <scope>NUCLEOTIDE SEQUENCE [LARGE SCALE GENOMIC DNA]</scope>
    <source>
        <strain evidence="1 2">ATCC 43076</strain>
    </source>
</reference>
<dbReference type="PATRIC" id="fig|1139996.3.peg.1767"/>
<dbReference type="OrthoDB" id="2194793at2"/>
<dbReference type="EMBL" id="AHYT01000009">
    <property type="protein sequence ID" value="EOT27881.1"/>
    <property type="molecule type" value="Genomic_DNA"/>
</dbReference>
<dbReference type="HOGENOM" id="CLU_1675157_0_0_9"/>
<evidence type="ECO:0000313" key="2">
    <source>
        <dbReference type="Proteomes" id="UP000014136"/>
    </source>
</evidence>
<dbReference type="RefSeq" id="WP_016175567.1">
    <property type="nucleotide sequence ID" value="NZ_KE136389.1"/>
</dbReference>
<dbReference type="STRING" id="41997.RV16_GL000708"/>
<organism evidence="1 2">
    <name type="scientific">Enterococcus saccharolyticus subsp. saccharolyticus ATCC 43076</name>
    <dbReference type="NCBI Taxonomy" id="1139996"/>
    <lineage>
        <taxon>Bacteria</taxon>
        <taxon>Bacillati</taxon>
        <taxon>Bacillota</taxon>
        <taxon>Bacilli</taxon>
        <taxon>Lactobacillales</taxon>
        <taxon>Enterococcaceae</taxon>
        <taxon>Enterococcus</taxon>
    </lineage>
</organism>
<name>S0JLP7_9ENTE</name>
<dbReference type="Proteomes" id="UP000014136">
    <property type="component" value="Unassembled WGS sequence"/>
</dbReference>
<protein>
    <recommendedName>
        <fullName evidence="3">ABC transporter domain-containing protein</fullName>
    </recommendedName>
</protein>